<evidence type="ECO:0000256" key="1">
    <source>
        <dbReference type="ARBA" id="ARBA00022559"/>
    </source>
</evidence>
<comment type="PTM">
    <text evidence="8">Formation of the three residue Trp-Tyr-Met cross-link is important for the catalase, but not the peroxidase activity of the enzyme.</text>
</comment>
<evidence type="ECO:0000256" key="4">
    <source>
        <dbReference type="ARBA" id="ARBA00023002"/>
    </source>
</evidence>
<gene>
    <name evidence="8 12" type="primary">katG</name>
    <name evidence="12" type="ORF">J7I43_06135</name>
</gene>
<dbReference type="GO" id="GO:0004601">
    <property type="term" value="F:peroxidase activity"/>
    <property type="evidence" value="ECO:0007669"/>
    <property type="project" value="UniProtKB-KW"/>
</dbReference>
<proteinExistence type="inferred from homology"/>
<evidence type="ECO:0000256" key="6">
    <source>
        <dbReference type="ARBA" id="ARBA00023324"/>
    </source>
</evidence>
<dbReference type="PROSITE" id="PS00435">
    <property type="entry name" value="PEROXIDASE_1"/>
    <property type="match status" value="1"/>
</dbReference>
<feature type="domain" description="Plant heme peroxidase family profile" evidence="11">
    <location>
        <begin position="135"/>
        <end position="446"/>
    </location>
</feature>
<evidence type="ECO:0000259" key="11">
    <source>
        <dbReference type="PROSITE" id="PS50873"/>
    </source>
</evidence>
<feature type="cross-link" description="Tryptophyl-tyrosyl-methioninium (Tyr-Met) (with Trp-101)" evidence="8">
    <location>
        <begin position="248"/>
        <end position="274"/>
    </location>
</feature>
<dbReference type="PANTHER" id="PTHR30555">
    <property type="entry name" value="HYDROPEROXIDASE I, BIFUNCTIONAL CATALASE-PEROXIDASE"/>
    <property type="match status" value="1"/>
</dbReference>
<keyword evidence="13" id="KW-1185">Reference proteome</keyword>
<feature type="binding site" description="axial binding residue" evidence="8">
    <location>
        <position position="289"/>
    </location>
    <ligand>
        <name>heme b</name>
        <dbReference type="ChEBI" id="CHEBI:60344"/>
    </ligand>
    <ligandPart>
        <name>Fe</name>
        <dbReference type="ChEBI" id="CHEBI:18248"/>
    </ligandPart>
</feature>
<dbReference type="NCBIfam" id="NF011635">
    <property type="entry name" value="PRK15061.1"/>
    <property type="match status" value="1"/>
</dbReference>
<dbReference type="PROSITE" id="PS00436">
    <property type="entry name" value="PEROXIDASE_2"/>
    <property type="match status" value="1"/>
</dbReference>
<dbReference type="InterPro" id="IPR019794">
    <property type="entry name" value="Peroxidases_AS"/>
</dbReference>
<evidence type="ECO:0000313" key="13">
    <source>
        <dbReference type="Proteomes" id="UP000679126"/>
    </source>
</evidence>
<dbReference type="EMBL" id="JAGHKP010000001">
    <property type="protein sequence ID" value="MBO9151779.1"/>
    <property type="molecule type" value="Genomic_DNA"/>
</dbReference>
<feature type="site" description="Transition state stabilizer" evidence="8">
    <location>
        <position position="98"/>
    </location>
</feature>
<comment type="caution">
    <text evidence="12">The sequence shown here is derived from an EMBL/GenBank/DDBJ whole genome shotgun (WGS) entry which is preliminary data.</text>
</comment>
<feature type="active site" description="Proton acceptor" evidence="8">
    <location>
        <position position="102"/>
    </location>
</feature>
<protein>
    <recommendedName>
        <fullName evidence="8 9">Catalase-peroxidase</fullName>
        <shortName evidence="8">CP</shortName>
        <ecNumber evidence="8 9">1.11.1.21</ecNumber>
    </recommendedName>
    <alternativeName>
        <fullName evidence="8">Peroxidase/catalase</fullName>
    </alternativeName>
</protein>
<evidence type="ECO:0000256" key="3">
    <source>
        <dbReference type="ARBA" id="ARBA00022723"/>
    </source>
</evidence>
<dbReference type="PRINTS" id="PR00460">
    <property type="entry name" value="BPEROXIDASE"/>
</dbReference>
<comment type="caution">
    <text evidence="8">Lacks conserved residue(s) required for the propagation of feature annotation.</text>
</comment>
<dbReference type="Pfam" id="PF00141">
    <property type="entry name" value="peroxidase"/>
    <property type="match status" value="2"/>
</dbReference>
<name>A0ABS3YCB2_9BACT</name>
<comment type="function">
    <text evidence="8">Bifunctional enzyme with both catalase and broad-spectrum peroxidase activity.</text>
</comment>
<evidence type="ECO:0000313" key="12">
    <source>
        <dbReference type="EMBL" id="MBO9151779.1"/>
    </source>
</evidence>
<dbReference type="Proteomes" id="UP000679126">
    <property type="component" value="Unassembled WGS sequence"/>
</dbReference>
<dbReference type="RefSeq" id="WP_209144308.1">
    <property type="nucleotide sequence ID" value="NZ_JAGHKP010000001.1"/>
</dbReference>
<dbReference type="NCBIfam" id="TIGR00198">
    <property type="entry name" value="cat_per_HPI"/>
    <property type="match status" value="1"/>
</dbReference>
<dbReference type="CDD" id="cd08200">
    <property type="entry name" value="catalase_peroxidase_2"/>
    <property type="match status" value="1"/>
</dbReference>
<evidence type="ECO:0000256" key="7">
    <source>
        <dbReference type="ARBA" id="ARBA00049145"/>
    </source>
</evidence>
<comment type="cofactor">
    <cofactor evidence="8">
        <name>heme b</name>
        <dbReference type="ChEBI" id="CHEBI:60344"/>
    </cofactor>
    <text evidence="8">Binds 1 heme b (iron(II)-protoporphyrin IX) group per dimer.</text>
</comment>
<evidence type="ECO:0000256" key="9">
    <source>
        <dbReference type="RuleBase" id="RU003451"/>
    </source>
</evidence>
<dbReference type="CDD" id="cd00649">
    <property type="entry name" value="catalase_peroxidase_1"/>
    <property type="match status" value="1"/>
</dbReference>
<keyword evidence="5 8" id="KW-0408">Iron</keyword>
<dbReference type="PROSITE" id="PS50873">
    <property type="entry name" value="PEROXIDASE_4"/>
    <property type="match status" value="1"/>
</dbReference>
<evidence type="ECO:0000256" key="2">
    <source>
        <dbReference type="ARBA" id="ARBA00022617"/>
    </source>
</evidence>
<keyword evidence="1 8" id="KW-0575">Peroxidase</keyword>
<evidence type="ECO:0000256" key="10">
    <source>
        <dbReference type="SAM" id="MobiDB-lite"/>
    </source>
</evidence>
<dbReference type="InterPro" id="IPR010255">
    <property type="entry name" value="Haem_peroxidase_sf"/>
</dbReference>
<sequence length="758" mass="83275">MEKESQDISKCPFHNGSMKPNVGGGGTRNRDWWPDQLKLNILRQHSSLSNPMDEDFNYAEAFKSLDLDAVKKDLHALMTDSQDWWPADFGHYGPLFIRMAWHSAGTYRVGDGRGGAGSGQQRFAPLNSWPDNVSLDKARRLLWPIKQKYGNKISWADLLILTGNIALESMGFKTFGFAGGRADVWEPDEDVYWGSENTWLGGDLRYAHGSHGVPKEHGVVSSDDDADGDIHSRNLEKPLAAVQMGLIYVNPEGPDGNPDPIAAAKDIRDTFGRMAMNDEETVALIAGGHSFGKTHGAAPSTHVGKEPEAAGLEQQGLGWSNSFGSGKGADTITSGLEVIWTKTPTKWSNNFFENLFAFEWELTKSPAGAHQWVAKNAENIIPDAFDGSKKHLPTMLTTDLSLRFDPVYEKISRRFLENPDAFADAFARAWFKLTHRDMGPRARYLGPDVPQEELLWQDPIPEVDHALIDGKDVAELKTKILSSGLTVSELVSTAWASASTFRGSDKRGGANGARIRLAPQKFWVVNNPPQLQKVLDKLEGIQKDFNKAQTGGKKVSLADLIVLAGCAAVEVAAKDAGQAVSVPFTPGRMDASQEQTDVESVSFLEPQADGFRNFRKSRLHVSTEELLIDKAHLLTLSAPELTVLVGGLRVLGTNFDGSQHGVFTTRPGQLTNDFFINLLDMRTAWKAASENKELYEGSDRASGKKKWTATRADLVFGSNAELRAIAEVYGSADAQGKFVKDFVAAWNKVMNLDRFDLA</sequence>
<comment type="catalytic activity">
    <reaction evidence="8 9">
        <text>H2O2 + AH2 = A + 2 H2O</text>
        <dbReference type="Rhea" id="RHEA:30275"/>
        <dbReference type="ChEBI" id="CHEBI:13193"/>
        <dbReference type="ChEBI" id="CHEBI:15377"/>
        <dbReference type="ChEBI" id="CHEBI:16240"/>
        <dbReference type="ChEBI" id="CHEBI:17499"/>
        <dbReference type="EC" id="1.11.1.21"/>
    </reaction>
</comment>
<keyword evidence="2 8" id="KW-0349">Heme</keyword>
<dbReference type="PANTHER" id="PTHR30555:SF0">
    <property type="entry name" value="CATALASE-PEROXIDASE"/>
    <property type="match status" value="1"/>
</dbReference>
<comment type="catalytic activity">
    <reaction evidence="7 8 9">
        <text>2 H2O2 = O2 + 2 H2O</text>
        <dbReference type="Rhea" id="RHEA:20309"/>
        <dbReference type="ChEBI" id="CHEBI:15377"/>
        <dbReference type="ChEBI" id="CHEBI:15379"/>
        <dbReference type="ChEBI" id="CHEBI:16240"/>
        <dbReference type="EC" id="1.11.1.21"/>
    </reaction>
</comment>
<organism evidence="12 13">
    <name type="scientific">Chitinophaga chungangae</name>
    <dbReference type="NCBI Taxonomy" id="2821488"/>
    <lineage>
        <taxon>Bacteria</taxon>
        <taxon>Pseudomonadati</taxon>
        <taxon>Bacteroidota</taxon>
        <taxon>Chitinophagia</taxon>
        <taxon>Chitinophagales</taxon>
        <taxon>Chitinophagaceae</taxon>
        <taxon>Chitinophaga</taxon>
    </lineage>
</organism>
<reference evidence="13" key="1">
    <citation type="submission" date="2021-03" db="EMBL/GenBank/DDBJ databases">
        <title>Assistant Professor.</title>
        <authorList>
            <person name="Huq M.A."/>
        </authorList>
    </citation>
    <scope>NUCLEOTIDE SEQUENCE [LARGE SCALE GENOMIC DNA]</scope>
    <source>
        <strain evidence="13">MAH-28</strain>
    </source>
</reference>
<dbReference type="SUPFAM" id="SSF48113">
    <property type="entry name" value="Heme-dependent peroxidases"/>
    <property type="match status" value="2"/>
</dbReference>
<accession>A0ABS3YCB2</accession>
<dbReference type="InterPro" id="IPR000763">
    <property type="entry name" value="Catalase_peroxidase"/>
</dbReference>
<dbReference type="HAMAP" id="MF_01961">
    <property type="entry name" value="Catal_peroxid"/>
    <property type="match status" value="1"/>
</dbReference>
<dbReference type="EC" id="1.11.1.21" evidence="8 9"/>
<comment type="similarity">
    <text evidence="8 9">Belongs to the peroxidase family. Peroxidase/catalase subfamily.</text>
</comment>
<dbReference type="Gene3D" id="1.10.420.10">
    <property type="entry name" value="Peroxidase, domain 2"/>
    <property type="match status" value="2"/>
</dbReference>
<feature type="region of interest" description="Disordered" evidence="10">
    <location>
        <begin position="1"/>
        <end position="29"/>
    </location>
</feature>
<dbReference type="PRINTS" id="PR00458">
    <property type="entry name" value="PEROXIDASE"/>
</dbReference>
<keyword evidence="6 8" id="KW-0376">Hydrogen peroxide</keyword>
<keyword evidence="4 8" id="KW-0560">Oxidoreductase</keyword>
<dbReference type="InterPro" id="IPR019793">
    <property type="entry name" value="Peroxidases_heam-ligand_BS"/>
</dbReference>
<dbReference type="Gene3D" id="1.10.520.10">
    <property type="match status" value="2"/>
</dbReference>
<dbReference type="InterPro" id="IPR002016">
    <property type="entry name" value="Haem_peroxidase"/>
</dbReference>
<evidence type="ECO:0000256" key="5">
    <source>
        <dbReference type="ARBA" id="ARBA00023004"/>
    </source>
</evidence>
<keyword evidence="3 8" id="KW-0479">Metal-binding</keyword>
<comment type="subunit">
    <text evidence="8">Homodimer or homotetramer.</text>
</comment>
<evidence type="ECO:0000256" key="8">
    <source>
        <dbReference type="HAMAP-Rule" id="MF_01961"/>
    </source>
</evidence>